<dbReference type="EMBL" id="JADOES010000038">
    <property type="protein sequence ID" value="MBT9317087.1"/>
    <property type="molecule type" value="Genomic_DNA"/>
</dbReference>
<protein>
    <recommendedName>
        <fullName evidence="3">Response regulatory domain-containing protein</fullName>
    </recommendedName>
</protein>
<reference evidence="4" key="2">
    <citation type="journal article" date="2021" name="Mar. Drugs">
        <title>Genome Reduction and Secondary Metabolism of the Marine Sponge-Associated Cyanobacterium Leptothoe.</title>
        <authorList>
            <person name="Konstantinou D."/>
            <person name="Popin R.V."/>
            <person name="Fewer D.P."/>
            <person name="Sivonen K."/>
            <person name="Gkelis S."/>
        </authorList>
    </citation>
    <scope>NUCLEOTIDE SEQUENCE</scope>
    <source>
        <strain evidence="4">TAU-MAC 1115</strain>
    </source>
</reference>
<reference evidence="4" key="1">
    <citation type="submission" date="2020-11" db="EMBL/GenBank/DDBJ databases">
        <authorList>
            <person name="Konstantinou D."/>
            <person name="Gkelis S."/>
            <person name="Popin R."/>
            <person name="Fewer D."/>
            <person name="Sivonen K."/>
        </authorList>
    </citation>
    <scope>NUCLEOTIDE SEQUENCE</scope>
    <source>
        <strain evidence="4">TAU-MAC 1115</strain>
    </source>
</reference>
<feature type="modified residue" description="4-aspartylphosphate" evidence="1">
    <location>
        <position position="166"/>
    </location>
</feature>
<evidence type="ECO:0000256" key="1">
    <source>
        <dbReference type="PROSITE-ProRule" id="PRU00169"/>
    </source>
</evidence>
<feature type="domain" description="Response regulatory" evidence="3">
    <location>
        <begin position="117"/>
        <end position="232"/>
    </location>
</feature>
<proteinExistence type="predicted"/>
<organism evidence="4 5">
    <name type="scientific">Leptothoe spongobia TAU-MAC 1115</name>
    <dbReference type="NCBI Taxonomy" id="1967444"/>
    <lineage>
        <taxon>Bacteria</taxon>
        <taxon>Bacillati</taxon>
        <taxon>Cyanobacteriota</taxon>
        <taxon>Cyanophyceae</taxon>
        <taxon>Nodosilineales</taxon>
        <taxon>Cymatolegaceae</taxon>
        <taxon>Leptothoe</taxon>
        <taxon>Leptothoe spongobia</taxon>
    </lineage>
</organism>
<evidence type="ECO:0000259" key="3">
    <source>
        <dbReference type="PROSITE" id="PS50110"/>
    </source>
</evidence>
<dbReference type="GO" id="GO:0000160">
    <property type="term" value="P:phosphorelay signal transduction system"/>
    <property type="evidence" value="ECO:0007669"/>
    <property type="project" value="InterPro"/>
</dbReference>
<evidence type="ECO:0000313" key="5">
    <source>
        <dbReference type="Proteomes" id="UP000717364"/>
    </source>
</evidence>
<accession>A0A947DHP1</accession>
<dbReference type="InterPro" id="IPR001789">
    <property type="entry name" value="Sig_transdc_resp-reg_receiver"/>
</dbReference>
<dbReference type="Gene3D" id="3.40.50.2300">
    <property type="match status" value="1"/>
</dbReference>
<comment type="caution">
    <text evidence="4">The sequence shown here is derived from an EMBL/GenBank/DDBJ whole genome shotgun (WGS) entry which is preliminary data.</text>
</comment>
<dbReference type="SUPFAM" id="SSF52172">
    <property type="entry name" value="CheY-like"/>
    <property type="match status" value="1"/>
</dbReference>
<dbReference type="RefSeq" id="WP_215610154.1">
    <property type="nucleotide sequence ID" value="NZ_JADOES010000038.1"/>
</dbReference>
<evidence type="ECO:0000256" key="2">
    <source>
        <dbReference type="SAM" id="Phobius"/>
    </source>
</evidence>
<sequence length="232" mass="26512">MAILRNVILVGATTLSSSSTNKFIGLPESIAVELIKLLPSLLWYIFVVILCILFYRQIKHDLIPKLSGFKVLGVEATFTRAKLDRAIEKQQAHVSENDRSQVIRRAAWSARALAGMHVLWVDDYPDNNVNEVRLLKDVGITIEQVKTTNQALYILSRKKIDAVISDIQRGSDQDAGLKFLNEMYQRNLYRWTILYTGTVERDRGTPAYAFGITDRPDHLLHYLIDIAERQRL</sequence>
<feature type="transmembrane region" description="Helical" evidence="2">
    <location>
        <begin position="30"/>
        <end position="55"/>
    </location>
</feature>
<dbReference type="InterPro" id="IPR011006">
    <property type="entry name" value="CheY-like_superfamily"/>
</dbReference>
<keyword evidence="5" id="KW-1185">Reference proteome</keyword>
<dbReference type="AlphaFoldDB" id="A0A947DHP1"/>
<keyword evidence="2" id="KW-0472">Membrane</keyword>
<keyword evidence="2" id="KW-0812">Transmembrane</keyword>
<dbReference type="Proteomes" id="UP000717364">
    <property type="component" value="Unassembled WGS sequence"/>
</dbReference>
<name>A0A947DHP1_9CYAN</name>
<keyword evidence="1" id="KW-0597">Phosphoprotein</keyword>
<gene>
    <name evidence="4" type="ORF">IXB50_16810</name>
</gene>
<evidence type="ECO:0000313" key="4">
    <source>
        <dbReference type="EMBL" id="MBT9317087.1"/>
    </source>
</evidence>
<dbReference type="PROSITE" id="PS50110">
    <property type="entry name" value="RESPONSE_REGULATORY"/>
    <property type="match status" value="1"/>
</dbReference>
<keyword evidence="2" id="KW-1133">Transmembrane helix</keyword>